<evidence type="ECO:0000256" key="2">
    <source>
        <dbReference type="ARBA" id="ARBA00022801"/>
    </source>
</evidence>
<dbReference type="InterPro" id="IPR016191">
    <property type="entry name" value="Ribonuclease/ribotoxin"/>
</dbReference>
<comment type="caution">
    <text evidence="5">The sequence shown here is derived from an EMBL/GenBank/DDBJ whole genome shotgun (WGS) entry which is preliminary data.</text>
</comment>
<dbReference type="Pfam" id="PF00545">
    <property type="entry name" value="Ribonuclease"/>
    <property type="match status" value="1"/>
</dbReference>
<evidence type="ECO:0000313" key="5">
    <source>
        <dbReference type="EMBL" id="GAA4755835.1"/>
    </source>
</evidence>
<keyword evidence="4" id="KW-1133">Transmembrane helix</keyword>
<organism evidence="5 6">
    <name type="scientific">Gordonia alkaliphila</name>
    <dbReference type="NCBI Taxonomy" id="1053547"/>
    <lineage>
        <taxon>Bacteria</taxon>
        <taxon>Bacillati</taxon>
        <taxon>Actinomycetota</taxon>
        <taxon>Actinomycetes</taxon>
        <taxon>Mycobacteriales</taxon>
        <taxon>Gordoniaceae</taxon>
        <taxon>Gordonia</taxon>
    </lineage>
</organism>
<dbReference type="InterPro" id="IPR000026">
    <property type="entry name" value="N1-like"/>
</dbReference>
<reference evidence="6" key="1">
    <citation type="journal article" date="2019" name="Int. J. Syst. Evol. Microbiol.">
        <title>The Global Catalogue of Microorganisms (GCM) 10K type strain sequencing project: providing services to taxonomists for standard genome sequencing and annotation.</title>
        <authorList>
            <consortium name="The Broad Institute Genomics Platform"/>
            <consortium name="The Broad Institute Genome Sequencing Center for Infectious Disease"/>
            <person name="Wu L."/>
            <person name="Ma J."/>
        </authorList>
    </citation>
    <scope>NUCLEOTIDE SEQUENCE [LARGE SCALE GENOMIC DNA]</scope>
    <source>
        <strain evidence="6">JCM 18077</strain>
    </source>
</reference>
<dbReference type="Proteomes" id="UP001500822">
    <property type="component" value="Unassembled WGS sequence"/>
</dbReference>
<proteinExistence type="predicted"/>
<dbReference type="EMBL" id="BAABIE010000015">
    <property type="protein sequence ID" value="GAA4755835.1"/>
    <property type="molecule type" value="Genomic_DNA"/>
</dbReference>
<keyword evidence="1" id="KW-0540">Nuclease</keyword>
<gene>
    <name evidence="5" type="ORF">GCM10023217_29550</name>
</gene>
<feature type="region of interest" description="Disordered" evidence="3">
    <location>
        <begin position="59"/>
        <end position="87"/>
    </location>
</feature>
<evidence type="ECO:0000256" key="3">
    <source>
        <dbReference type="SAM" id="MobiDB-lite"/>
    </source>
</evidence>
<name>A0ABP8ZGM8_9ACTN</name>
<dbReference type="SUPFAM" id="SSF53933">
    <property type="entry name" value="Microbial ribonucleases"/>
    <property type="match status" value="1"/>
</dbReference>
<protein>
    <submittedName>
        <fullName evidence="5">Uncharacterized protein</fullName>
    </submittedName>
</protein>
<feature type="region of interest" description="Disordered" evidence="3">
    <location>
        <begin position="104"/>
        <end position="129"/>
    </location>
</feature>
<feature type="compositionally biased region" description="Basic and acidic residues" evidence="3">
    <location>
        <begin position="120"/>
        <end position="129"/>
    </location>
</feature>
<dbReference type="RefSeq" id="WP_246992616.1">
    <property type="nucleotide sequence ID" value="NZ_BAABIE010000015.1"/>
</dbReference>
<keyword evidence="2" id="KW-0378">Hydrolase</keyword>
<evidence type="ECO:0000313" key="6">
    <source>
        <dbReference type="Proteomes" id="UP001500822"/>
    </source>
</evidence>
<keyword evidence="4" id="KW-0812">Transmembrane</keyword>
<keyword evidence="6" id="KW-1185">Reference proteome</keyword>
<sequence length="183" mass="19560">MSRTPASGSRRRTLLSATGALIVLVLAIVWWAVVEPPADETPAASTSVVATPTWSVTADAPATTASPGTPSTSTPQRTTPATKTTAQAPARVLRTLALIDAGDWPDAANAPGTQGGRTFRNNERRLPATGADGRRLTFQEWDVNPKERGRGRDAERIITANDGSAWYTLDHYRTFVLIRGPAR</sequence>
<evidence type="ECO:0000256" key="4">
    <source>
        <dbReference type="SAM" id="Phobius"/>
    </source>
</evidence>
<evidence type="ECO:0000256" key="1">
    <source>
        <dbReference type="ARBA" id="ARBA00022722"/>
    </source>
</evidence>
<dbReference type="Gene3D" id="3.10.450.30">
    <property type="entry name" value="Microbial ribonucleases"/>
    <property type="match status" value="1"/>
</dbReference>
<accession>A0ABP8ZGM8</accession>
<keyword evidence="4" id="KW-0472">Membrane</keyword>
<feature type="transmembrane region" description="Helical" evidence="4">
    <location>
        <begin position="12"/>
        <end position="33"/>
    </location>
</feature>